<dbReference type="OrthoDB" id="9796570at2"/>
<proteinExistence type="predicted"/>
<dbReference type="InterPro" id="IPR029058">
    <property type="entry name" value="AB_hydrolase_fold"/>
</dbReference>
<keyword evidence="2" id="KW-0378">Hydrolase</keyword>
<dbReference type="Pfam" id="PF01738">
    <property type="entry name" value="DLH"/>
    <property type="match status" value="1"/>
</dbReference>
<evidence type="ECO:0000313" key="3">
    <source>
        <dbReference type="Proteomes" id="UP000297475"/>
    </source>
</evidence>
<dbReference type="Proteomes" id="UP000297475">
    <property type="component" value="Unassembled WGS sequence"/>
</dbReference>
<gene>
    <name evidence="2" type="ORF">E4656_05050</name>
</gene>
<evidence type="ECO:0000313" key="2">
    <source>
        <dbReference type="EMBL" id="TGG95777.1"/>
    </source>
</evidence>
<organism evidence="2 3">
    <name type="scientific">Natronospirillum operosum</name>
    <dbReference type="NCBI Taxonomy" id="2759953"/>
    <lineage>
        <taxon>Bacteria</taxon>
        <taxon>Pseudomonadati</taxon>
        <taxon>Pseudomonadota</taxon>
        <taxon>Gammaproteobacteria</taxon>
        <taxon>Oceanospirillales</taxon>
        <taxon>Natronospirillaceae</taxon>
        <taxon>Natronospirillum</taxon>
    </lineage>
</organism>
<dbReference type="EMBL" id="SRMF01000001">
    <property type="protein sequence ID" value="TGG95777.1"/>
    <property type="molecule type" value="Genomic_DNA"/>
</dbReference>
<sequence length="203" mass="22494">MGDYQYREHQAPAGAPLVFMFHGTGGDENQFFDLAREQLPEAHLIAVRGDVSEHGSLRYFRRQAEGVYDMEDLARRAVRLAQFVRQQVARVAPTGVGAFGYSNGANILATMLFEQPDLVDAAALMHPLIPWAPAPQSQLKGKPILLTAGEQDGICDAAETQRLMDYFKTQGSRIEVLWHPGGHEIAEQERLALAPFFARGLHP</sequence>
<feature type="domain" description="Dienelactone hydrolase" evidence="1">
    <location>
        <begin position="15"/>
        <end position="186"/>
    </location>
</feature>
<evidence type="ECO:0000259" key="1">
    <source>
        <dbReference type="Pfam" id="PF01738"/>
    </source>
</evidence>
<accession>A0A4Z0WJ06</accession>
<dbReference type="GO" id="GO:0016787">
    <property type="term" value="F:hydrolase activity"/>
    <property type="evidence" value="ECO:0007669"/>
    <property type="project" value="UniProtKB-KW"/>
</dbReference>
<dbReference type="AlphaFoldDB" id="A0A4Z0WJ06"/>
<dbReference type="Gene3D" id="3.40.50.1820">
    <property type="entry name" value="alpha/beta hydrolase"/>
    <property type="match status" value="1"/>
</dbReference>
<dbReference type="SUPFAM" id="SSF53474">
    <property type="entry name" value="alpha/beta-Hydrolases"/>
    <property type="match status" value="1"/>
</dbReference>
<reference evidence="2 3" key="1">
    <citation type="submission" date="2019-04" db="EMBL/GenBank/DDBJ databases">
        <title>Natronospirillum operosus gen. nov., sp. nov., a haloalkaliphilic satellite isolated from decaying biomass of laboratory culture of cyanobacterium Geitlerinema sp. and proposal of Natronospirillaceae fam. nov. and Saccharospirillaceae fam. nov.</title>
        <authorList>
            <person name="Kevbrin V."/>
            <person name="Boltyanskaya Y."/>
            <person name="Koziaeva V."/>
            <person name="Grouzdev D.S."/>
            <person name="Park M."/>
            <person name="Cho J."/>
        </authorList>
    </citation>
    <scope>NUCLEOTIDE SEQUENCE [LARGE SCALE GENOMIC DNA]</scope>
    <source>
        <strain evidence="2 3">G-116</strain>
    </source>
</reference>
<protein>
    <submittedName>
        <fullName evidence="2">Alpha/beta hydrolase</fullName>
    </submittedName>
</protein>
<keyword evidence="3" id="KW-1185">Reference proteome</keyword>
<dbReference type="InterPro" id="IPR002925">
    <property type="entry name" value="Dienelactn_hydro"/>
</dbReference>
<name>A0A4Z0WJ06_9GAMM</name>
<comment type="caution">
    <text evidence="2">The sequence shown here is derived from an EMBL/GenBank/DDBJ whole genome shotgun (WGS) entry which is preliminary data.</text>
</comment>
<dbReference type="RefSeq" id="WP_135481718.1">
    <property type="nucleotide sequence ID" value="NZ_SRMF01000001.1"/>
</dbReference>